<dbReference type="Proteomes" id="UP000234789">
    <property type="component" value="Unassembled WGS sequence"/>
</dbReference>
<dbReference type="GO" id="GO:0003824">
    <property type="term" value="F:catalytic activity"/>
    <property type="evidence" value="ECO:0007669"/>
    <property type="project" value="InterPro"/>
</dbReference>
<protein>
    <recommendedName>
        <fullName evidence="3">Nitrile hydratase alpha /Thiocyanate hydrolase gamma domain-containing protein</fullName>
    </recommendedName>
</protein>
<dbReference type="InterPro" id="IPR036648">
    <property type="entry name" value="CN_Hdrase_a/SCN_Hdrase_g_sf"/>
</dbReference>
<evidence type="ECO:0000313" key="1">
    <source>
        <dbReference type="EMBL" id="PLT48004.1"/>
    </source>
</evidence>
<dbReference type="GO" id="GO:0046914">
    <property type="term" value="F:transition metal ion binding"/>
    <property type="evidence" value="ECO:0007669"/>
    <property type="project" value="InterPro"/>
</dbReference>
<accession>A0A2N5NCF0</accession>
<organism evidence="1 2">
    <name type="scientific">Paenibacillus pasadenensis</name>
    <dbReference type="NCBI Taxonomy" id="217090"/>
    <lineage>
        <taxon>Bacteria</taxon>
        <taxon>Bacillati</taxon>
        <taxon>Bacillota</taxon>
        <taxon>Bacilli</taxon>
        <taxon>Bacillales</taxon>
        <taxon>Paenibacillaceae</taxon>
        <taxon>Paenibacillus</taxon>
    </lineage>
</organism>
<dbReference type="RefSeq" id="WP_101807413.1">
    <property type="nucleotide sequence ID" value="NZ_NFEZ01000001.1"/>
</dbReference>
<name>A0A2N5NCF0_9BACL</name>
<proteinExistence type="predicted"/>
<dbReference type="InterPro" id="IPR022513">
    <property type="entry name" value="TOMM_pelo"/>
</dbReference>
<keyword evidence="2" id="KW-1185">Reference proteome</keyword>
<comment type="caution">
    <text evidence="1">The sequence shown here is derived from an EMBL/GenBank/DDBJ whole genome shotgun (WGS) entry which is preliminary data.</text>
</comment>
<dbReference type="EMBL" id="NFEZ01000001">
    <property type="protein sequence ID" value="PLT48004.1"/>
    <property type="molecule type" value="Genomic_DNA"/>
</dbReference>
<dbReference type="SUPFAM" id="SSF56209">
    <property type="entry name" value="Nitrile hydratase alpha chain"/>
    <property type="match status" value="1"/>
</dbReference>
<reference evidence="1 2" key="1">
    <citation type="submission" date="2017-05" db="EMBL/GenBank/DDBJ databases">
        <title>Functional genome analysis of Paenibacillus pasadenensis strain R16: insights on endophytic life style and antifungal activity.</title>
        <authorList>
            <person name="Passera A."/>
            <person name="Marcolungo L."/>
            <person name="Casati P."/>
            <person name="Brasca M."/>
            <person name="Quaglino F."/>
            <person name="Delledonne M."/>
        </authorList>
    </citation>
    <scope>NUCLEOTIDE SEQUENCE [LARGE SCALE GENOMIC DNA]</scope>
    <source>
        <strain evidence="1 2">R16</strain>
    </source>
</reference>
<evidence type="ECO:0008006" key="3">
    <source>
        <dbReference type="Google" id="ProtNLM"/>
    </source>
</evidence>
<gene>
    <name evidence="1" type="ORF">B8V81_0136</name>
</gene>
<evidence type="ECO:0000313" key="2">
    <source>
        <dbReference type="Proteomes" id="UP000234789"/>
    </source>
</evidence>
<dbReference type="Gene3D" id="3.90.330.10">
    <property type="entry name" value="Nitrile hydratase alpha /Thiocyanate hydrolase gamma"/>
    <property type="match status" value="2"/>
</dbReference>
<dbReference type="NCBIfam" id="TIGR03793">
    <property type="entry name" value="leader_NHLP"/>
    <property type="match status" value="1"/>
</dbReference>
<sequence>MSSQSLKVQIIQKAWQDEAFKQQLLADPKTAIKDAFGVELPDDINLTAVAEEDKHFYLVLPPNPEDAASADGDVELVW</sequence>
<dbReference type="AlphaFoldDB" id="A0A2N5NCF0"/>